<proteinExistence type="predicted"/>
<name>A0A250XBH5_9CHLO</name>
<dbReference type="AlphaFoldDB" id="A0A250XBH5"/>
<gene>
    <name evidence="1" type="ORF">CEUSTIGMA_g7880.t1</name>
</gene>
<sequence length="355" mass="40528">MPHDCQYCVCSFKILLPLHRHISIYPNNTCVRYYASKGGQFHRRTVVANAGISGGNGHRDNNTTAHNAEQTEIDIAPAITDDVDQLNLQAEAESGSGDDAETSHEDRVDILYREIFAFLTLSNNGKGINDNDKIRLFNLMSKVAQESREHNVQSTFRTLQAFNQYTDALVTGSEDGWKVAEIEITREHERRLEDHVIKLNFYFRDMTIFLKEEFGDSQYRGHFVLESEQKFVNNERCYDEVHQSELWEVVERTIHRKYPAAVIAALQLYSDKTLLNFKGINAHPVRATLLNIAFGMRNANLRDVAYFPKPVFPQRLSSAAKRQVKLHMLSLCLGILLKDIKALSHSVKPQNLAFS</sequence>
<protein>
    <submittedName>
        <fullName evidence="1">Uncharacterized protein</fullName>
    </submittedName>
</protein>
<keyword evidence="2" id="KW-1185">Reference proteome</keyword>
<organism evidence="1 2">
    <name type="scientific">Chlamydomonas eustigma</name>
    <dbReference type="NCBI Taxonomy" id="1157962"/>
    <lineage>
        <taxon>Eukaryota</taxon>
        <taxon>Viridiplantae</taxon>
        <taxon>Chlorophyta</taxon>
        <taxon>core chlorophytes</taxon>
        <taxon>Chlorophyceae</taxon>
        <taxon>CS clade</taxon>
        <taxon>Chlamydomonadales</taxon>
        <taxon>Chlamydomonadaceae</taxon>
        <taxon>Chlamydomonas</taxon>
    </lineage>
</organism>
<reference evidence="1 2" key="1">
    <citation type="submission" date="2017-08" db="EMBL/GenBank/DDBJ databases">
        <title>Acidophilic green algal genome provides insights into adaptation to an acidic environment.</title>
        <authorList>
            <person name="Hirooka S."/>
            <person name="Hirose Y."/>
            <person name="Kanesaki Y."/>
            <person name="Higuchi S."/>
            <person name="Fujiwara T."/>
            <person name="Onuma R."/>
            <person name="Era A."/>
            <person name="Ohbayashi R."/>
            <person name="Uzuka A."/>
            <person name="Nozaki H."/>
            <person name="Yoshikawa H."/>
            <person name="Miyagishima S.Y."/>
        </authorList>
    </citation>
    <scope>NUCLEOTIDE SEQUENCE [LARGE SCALE GENOMIC DNA]</scope>
    <source>
        <strain evidence="1 2">NIES-2499</strain>
    </source>
</reference>
<dbReference type="Pfam" id="PF18759">
    <property type="entry name" value="Plavaka"/>
    <property type="match status" value="1"/>
</dbReference>
<evidence type="ECO:0000313" key="1">
    <source>
        <dbReference type="EMBL" id="GAX80441.1"/>
    </source>
</evidence>
<dbReference type="OrthoDB" id="546399at2759"/>
<evidence type="ECO:0000313" key="2">
    <source>
        <dbReference type="Proteomes" id="UP000232323"/>
    </source>
</evidence>
<accession>A0A250XBH5</accession>
<dbReference type="InterPro" id="IPR041078">
    <property type="entry name" value="Plavaka"/>
</dbReference>
<comment type="caution">
    <text evidence="1">The sequence shown here is derived from an EMBL/GenBank/DDBJ whole genome shotgun (WGS) entry which is preliminary data.</text>
</comment>
<dbReference type="Proteomes" id="UP000232323">
    <property type="component" value="Unassembled WGS sequence"/>
</dbReference>
<dbReference type="EMBL" id="BEGY01000052">
    <property type="protein sequence ID" value="GAX80441.1"/>
    <property type="molecule type" value="Genomic_DNA"/>
</dbReference>